<dbReference type="PANTHER" id="PTHR43731">
    <property type="entry name" value="RHOMBOID PROTEASE"/>
    <property type="match status" value="1"/>
</dbReference>
<keyword evidence="5 7" id="KW-1133">Transmembrane helix</keyword>
<dbReference type="Gene3D" id="1.20.1540.10">
    <property type="entry name" value="Rhomboid-like"/>
    <property type="match status" value="1"/>
</dbReference>
<gene>
    <name evidence="9" type="primary">gluP</name>
    <name evidence="9" type="ORF">ERS672216_01268</name>
</gene>
<dbReference type="Pfam" id="PF01694">
    <property type="entry name" value="Rhomboid"/>
    <property type="match status" value="1"/>
</dbReference>
<accession>A0A128EII0</accession>
<dbReference type="RefSeq" id="WP_075531655.1">
    <property type="nucleotide sequence ID" value="NZ_CP053844.1"/>
</dbReference>
<comment type="subcellular location">
    <subcellularLocation>
        <location evidence="1">Membrane</location>
        <topology evidence="1">Multi-pass membrane protein</topology>
    </subcellularLocation>
</comment>
<feature type="transmembrane region" description="Helical" evidence="7">
    <location>
        <begin position="119"/>
        <end position="140"/>
    </location>
</feature>
<dbReference type="GO" id="GO:0016020">
    <property type="term" value="C:membrane"/>
    <property type="evidence" value="ECO:0007669"/>
    <property type="project" value="UniProtKB-SubCell"/>
</dbReference>
<organism evidence="9 10">
    <name type="scientific">Campylobacter geochelonis</name>
    <dbReference type="NCBI Taxonomy" id="1780362"/>
    <lineage>
        <taxon>Bacteria</taxon>
        <taxon>Pseudomonadati</taxon>
        <taxon>Campylobacterota</taxon>
        <taxon>Epsilonproteobacteria</taxon>
        <taxon>Campylobacterales</taxon>
        <taxon>Campylobacteraceae</taxon>
        <taxon>Campylobacter</taxon>
    </lineage>
</organism>
<feature type="transmembrane region" description="Helical" evidence="7">
    <location>
        <begin position="12"/>
        <end position="32"/>
    </location>
</feature>
<evidence type="ECO:0000256" key="4">
    <source>
        <dbReference type="ARBA" id="ARBA00022801"/>
    </source>
</evidence>
<evidence type="ECO:0000256" key="7">
    <source>
        <dbReference type="SAM" id="Phobius"/>
    </source>
</evidence>
<dbReference type="SUPFAM" id="SSF144091">
    <property type="entry name" value="Rhomboid-like"/>
    <property type="match status" value="1"/>
</dbReference>
<dbReference type="EMBL" id="FIZP01000006">
    <property type="protein sequence ID" value="CZE48172.1"/>
    <property type="molecule type" value="Genomic_DNA"/>
</dbReference>
<dbReference type="InterPro" id="IPR050925">
    <property type="entry name" value="Rhomboid_protease_S54"/>
</dbReference>
<evidence type="ECO:0000256" key="2">
    <source>
        <dbReference type="ARBA" id="ARBA00009045"/>
    </source>
</evidence>
<dbReference type="OrthoDB" id="9813074at2"/>
<dbReference type="PANTHER" id="PTHR43731:SF14">
    <property type="entry name" value="PRESENILIN-ASSOCIATED RHOMBOID-LIKE PROTEIN, MITOCHONDRIAL"/>
    <property type="match status" value="1"/>
</dbReference>
<keyword evidence="6 7" id="KW-0472">Membrane</keyword>
<dbReference type="InterPro" id="IPR035952">
    <property type="entry name" value="Rhomboid-like_sf"/>
</dbReference>
<evidence type="ECO:0000256" key="6">
    <source>
        <dbReference type="ARBA" id="ARBA00023136"/>
    </source>
</evidence>
<proteinExistence type="inferred from homology"/>
<dbReference type="AlphaFoldDB" id="A0A128EII0"/>
<evidence type="ECO:0000259" key="8">
    <source>
        <dbReference type="Pfam" id="PF01694"/>
    </source>
</evidence>
<dbReference type="GO" id="GO:0004252">
    <property type="term" value="F:serine-type endopeptidase activity"/>
    <property type="evidence" value="ECO:0007669"/>
    <property type="project" value="InterPro"/>
</dbReference>
<keyword evidence="10" id="KW-1185">Reference proteome</keyword>
<feature type="transmembrane region" description="Helical" evidence="7">
    <location>
        <begin position="92"/>
        <end position="113"/>
    </location>
</feature>
<dbReference type="Proteomes" id="UP000069632">
    <property type="component" value="Unassembled WGS sequence"/>
</dbReference>
<reference evidence="9 10" key="1">
    <citation type="submission" date="2016-02" db="EMBL/GenBank/DDBJ databases">
        <authorList>
            <consortium name="Pathogen Informatics"/>
        </authorList>
    </citation>
    <scope>NUCLEOTIDE SEQUENCE [LARGE SCALE GENOMIC DNA]</scope>
    <source>
        <strain evidence="9 10">RC20</strain>
    </source>
</reference>
<feature type="domain" description="Peptidase S54 rhomboid" evidence="8">
    <location>
        <begin position="53"/>
        <end position="184"/>
    </location>
</feature>
<comment type="similarity">
    <text evidence="2">Belongs to the peptidase S54 family.</text>
</comment>
<feature type="transmembrane region" description="Helical" evidence="7">
    <location>
        <begin position="147"/>
        <end position="170"/>
    </location>
</feature>
<dbReference type="InterPro" id="IPR022764">
    <property type="entry name" value="Peptidase_S54_rhomboid_dom"/>
</dbReference>
<evidence type="ECO:0000313" key="9">
    <source>
        <dbReference type="EMBL" id="CZE48172.1"/>
    </source>
</evidence>
<dbReference type="EC" id="3.4.21.105" evidence="9"/>
<evidence type="ECO:0000256" key="5">
    <source>
        <dbReference type="ARBA" id="ARBA00022989"/>
    </source>
</evidence>
<protein>
    <submittedName>
        <fullName evidence="9">Rhomboid family protein</fullName>
        <ecNumber evidence="9">3.4.21.105</ecNumber>
    </submittedName>
</protein>
<evidence type="ECO:0000256" key="3">
    <source>
        <dbReference type="ARBA" id="ARBA00022692"/>
    </source>
</evidence>
<evidence type="ECO:0000256" key="1">
    <source>
        <dbReference type="ARBA" id="ARBA00004141"/>
    </source>
</evidence>
<name>A0A128EII0_9BACT</name>
<keyword evidence="4 9" id="KW-0378">Hydrolase</keyword>
<feature type="transmembrane region" description="Helical" evidence="7">
    <location>
        <begin position="52"/>
        <end position="71"/>
    </location>
</feature>
<keyword evidence="3 7" id="KW-0812">Transmembrane</keyword>
<sequence>MYRFFSSQSRVLPVTLFLIVVNSLIYFVSEFFLNKEIFDAYFGLNSLFFKGFYWQVVTTMFLHGSFMHLAMNMAVLYQFGSILERFLGSTKFGLVYLIGGVLTSILSLSYTYYRLEQGININLVGASGAISVLLGLLAFLDPRVRQGLFVAILLMSFAPLLMGVNVAWYAHLFGFAVGYVYGKVSYR</sequence>
<evidence type="ECO:0000313" key="10">
    <source>
        <dbReference type="Proteomes" id="UP000069632"/>
    </source>
</evidence>